<dbReference type="GO" id="GO:0044550">
    <property type="term" value="P:secondary metabolite biosynthetic process"/>
    <property type="evidence" value="ECO:0007669"/>
    <property type="project" value="TreeGrafter"/>
</dbReference>
<reference evidence="6" key="1">
    <citation type="journal article" date="2020" name="Stud. Mycol.">
        <title>101 Dothideomycetes genomes: a test case for predicting lifestyles and emergence of pathogens.</title>
        <authorList>
            <person name="Haridas S."/>
            <person name="Albert R."/>
            <person name="Binder M."/>
            <person name="Bloem J."/>
            <person name="Labutti K."/>
            <person name="Salamov A."/>
            <person name="Andreopoulos B."/>
            <person name="Baker S."/>
            <person name="Barry K."/>
            <person name="Bills G."/>
            <person name="Bluhm B."/>
            <person name="Cannon C."/>
            <person name="Castanera R."/>
            <person name="Culley D."/>
            <person name="Daum C."/>
            <person name="Ezra D."/>
            <person name="Gonzalez J."/>
            <person name="Henrissat B."/>
            <person name="Kuo A."/>
            <person name="Liang C."/>
            <person name="Lipzen A."/>
            <person name="Lutzoni F."/>
            <person name="Magnuson J."/>
            <person name="Mondo S."/>
            <person name="Nolan M."/>
            <person name="Ohm R."/>
            <person name="Pangilinan J."/>
            <person name="Park H.-J."/>
            <person name="Ramirez L."/>
            <person name="Alfaro M."/>
            <person name="Sun H."/>
            <person name="Tritt A."/>
            <person name="Yoshinaga Y."/>
            <person name="Zwiers L.-H."/>
            <person name="Turgeon B."/>
            <person name="Goodwin S."/>
            <person name="Spatafora J."/>
            <person name="Crous P."/>
            <person name="Grigoriev I."/>
        </authorList>
    </citation>
    <scope>NUCLEOTIDE SEQUENCE</scope>
    <source>
        <strain evidence="6">CBS 119687</strain>
    </source>
</reference>
<dbReference type="FunFam" id="1.10.1200.10:FF:000005">
    <property type="entry name" value="Nonribosomal peptide synthetase 1"/>
    <property type="match status" value="1"/>
</dbReference>
<dbReference type="RefSeq" id="XP_033524560.1">
    <property type="nucleotide sequence ID" value="XM_033672394.1"/>
</dbReference>
<sequence>MLPGSLIPIEQIPVTRTGKIDRLQLKRIGASMTLTQLAALQTRSQEARTAPSTDMERQLQLLWAKVLQIDAASIATTDSFFQLGGNSIHAMRLVSAARDRGLILNVADVFRSTRLGQLARLVHIAAVDVSDESASVQPFVLLHAASIKVAEIRARAAVRCNLDNAELIEDALPCTPLQEGLLAMTIKRPGDYVNQNVFKLSGNIDVPRLKHAWSKVVQMTPILRTRIIDLSPMGIVQVVIANDFIWRVSSGNIQEYLSRDRQEHMQLGTPLMRLGLLHDNDRGCTYLIWSVHHALYDGWCKPQILEQVQKVYRGDVTEPLAPFRDFVAYLTQRRQEADEFWKTQFQDLELAAFPPLPSPAYQPRADHTIEHHISALQWPRNHDITASTLVRASWAILASIYTNSPDVVFGVTVSGRQAPIFGADRIGGPTIATIPLPVKVRRDMNVVEFLRQVQEQSVKMIPFEQTGLQRISQISESSFFQTLLVIQPAEADDAMRHATDMYQSNDSDTEDKSDVLNVFNSYAVMLECVLEPTGLKIRLNTDSHIVSARQARRIVEQFEQLLRQLCDAQDVQVTMEEIGAINERDLRQIWDWNATIPPAVEICVHDVIAERVLQHPEKQAVCAWDGDLSYRELDDLSTTLAHQLVADGVGEGSVVPLCFEKSKWMPVAMLGVMKAGGASVAMDVTQPEERLRLMAGQVKAKVMLCSAAMQDLAAACSVPLCKVVDAGQLDATSVASRPDLPSVNPAGTLCVVFTSGSTGTPKGAMLTHANFSSAVKHQQQELGYAPAEGRIFDFSSYAFDAAWSNFVQSAAAGACLCIPSEAERKDDTARYDC</sequence>
<dbReference type="SUPFAM" id="SSF52777">
    <property type="entry name" value="CoA-dependent acyltransferases"/>
    <property type="match status" value="2"/>
</dbReference>
<evidence type="ECO:0000256" key="4">
    <source>
        <dbReference type="ARBA" id="ARBA00029454"/>
    </source>
</evidence>
<dbReference type="Pfam" id="PF00501">
    <property type="entry name" value="AMP-binding"/>
    <property type="match status" value="1"/>
</dbReference>
<keyword evidence="1" id="KW-0596">Phosphopantetheine</keyword>
<name>A0A6A6AFW7_9PLEO</name>
<dbReference type="InterPro" id="IPR006162">
    <property type="entry name" value="Ppantetheine_attach_site"/>
</dbReference>
<evidence type="ECO:0000256" key="2">
    <source>
        <dbReference type="ARBA" id="ARBA00022553"/>
    </source>
</evidence>
<dbReference type="Gene3D" id="3.30.559.10">
    <property type="entry name" value="Chloramphenicol acetyltransferase-like domain"/>
    <property type="match status" value="1"/>
</dbReference>
<dbReference type="InterPro" id="IPR000873">
    <property type="entry name" value="AMP-dep_synth/lig_dom"/>
</dbReference>
<dbReference type="Gene3D" id="3.30.559.30">
    <property type="entry name" value="Nonribosomal peptide synthetase, condensation domain"/>
    <property type="match status" value="1"/>
</dbReference>
<dbReference type="Pfam" id="PF00668">
    <property type="entry name" value="Condensation"/>
    <property type="match status" value="1"/>
</dbReference>
<evidence type="ECO:0000313" key="6">
    <source>
        <dbReference type="EMBL" id="KAF2130173.1"/>
    </source>
</evidence>
<dbReference type="CDD" id="cd19545">
    <property type="entry name" value="FUM14_C_NRPS-like"/>
    <property type="match status" value="1"/>
</dbReference>
<keyword evidence="3" id="KW-0436">Ligase</keyword>
<dbReference type="InterPro" id="IPR020806">
    <property type="entry name" value="PKS_PP-bd"/>
</dbReference>
<proteinExistence type="inferred from homology"/>
<dbReference type="GeneID" id="54412826"/>
<evidence type="ECO:0000256" key="3">
    <source>
        <dbReference type="ARBA" id="ARBA00022598"/>
    </source>
</evidence>
<keyword evidence="7" id="KW-1185">Reference proteome</keyword>
<dbReference type="Gene3D" id="1.10.1200.10">
    <property type="entry name" value="ACP-like"/>
    <property type="match status" value="1"/>
</dbReference>
<keyword evidence="2" id="KW-0597">Phosphoprotein</keyword>
<dbReference type="AlphaFoldDB" id="A0A6A6AFW7"/>
<dbReference type="PROSITE" id="PS00455">
    <property type="entry name" value="AMP_BINDING"/>
    <property type="match status" value="1"/>
</dbReference>
<organism evidence="6 7">
    <name type="scientific">Dothidotthia symphoricarpi CBS 119687</name>
    <dbReference type="NCBI Taxonomy" id="1392245"/>
    <lineage>
        <taxon>Eukaryota</taxon>
        <taxon>Fungi</taxon>
        <taxon>Dikarya</taxon>
        <taxon>Ascomycota</taxon>
        <taxon>Pezizomycotina</taxon>
        <taxon>Dothideomycetes</taxon>
        <taxon>Pleosporomycetidae</taxon>
        <taxon>Pleosporales</taxon>
        <taxon>Dothidotthiaceae</taxon>
        <taxon>Dothidotthia</taxon>
    </lineage>
</organism>
<dbReference type="PROSITE" id="PS50075">
    <property type="entry name" value="CARRIER"/>
    <property type="match status" value="1"/>
</dbReference>
<dbReference type="PANTHER" id="PTHR45527">
    <property type="entry name" value="NONRIBOSOMAL PEPTIDE SYNTHETASE"/>
    <property type="match status" value="1"/>
</dbReference>
<protein>
    <submittedName>
        <fullName evidence="6">Acetyl-CoA synthetase-like protein</fullName>
    </submittedName>
</protein>
<dbReference type="InterPro" id="IPR036736">
    <property type="entry name" value="ACP-like_sf"/>
</dbReference>
<dbReference type="EMBL" id="ML977505">
    <property type="protein sequence ID" value="KAF2130173.1"/>
    <property type="molecule type" value="Genomic_DNA"/>
</dbReference>
<dbReference type="Gene3D" id="3.40.50.980">
    <property type="match status" value="2"/>
</dbReference>
<feature type="domain" description="Carrier" evidence="5">
    <location>
        <begin position="50"/>
        <end position="126"/>
    </location>
</feature>
<dbReference type="InterPro" id="IPR045851">
    <property type="entry name" value="AMP-bd_C_sf"/>
</dbReference>
<dbReference type="GO" id="GO:0016874">
    <property type="term" value="F:ligase activity"/>
    <property type="evidence" value="ECO:0007669"/>
    <property type="project" value="UniProtKB-KW"/>
</dbReference>
<dbReference type="GO" id="GO:0031177">
    <property type="term" value="F:phosphopantetheine binding"/>
    <property type="evidence" value="ECO:0007669"/>
    <property type="project" value="InterPro"/>
</dbReference>
<dbReference type="SUPFAM" id="SSF56801">
    <property type="entry name" value="Acetyl-CoA synthetase-like"/>
    <property type="match status" value="1"/>
</dbReference>
<comment type="similarity">
    <text evidence="4">Belongs to the NRP synthetase family.</text>
</comment>
<accession>A0A6A6AFW7</accession>
<dbReference type="GO" id="GO:0005737">
    <property type="term" value="C:cytoplasm"/>
    <property type="evidence" value="ECO:0007669"/>
    <property type="project" value="TreeGrafter"/>
</dbReference>
<dbReference type="PANTHER" id="PTHR45527:SF3">
    <property type="entry name" value="SIDEROPHORE SYNTHETASE (EUROFUNG)"/>
    <property type="match status" value="1"/>
</dbReference>
<dbReference type="InterPro" id="IPR009081">
    <property type="entry name" value="PP-bd_ACP"/>
</dbReference>
<dbReference type="Proteomes" id="UP000799771">
    <property type="component" value="Unassembled WGS sequence"/>
</dbReference>
<dbReference type="InterPro" id="IPR023213">
    <property type="entry name" value="CAT-like_dom_sf"/>
</dbReference>
<evidence type="ECO:0000256" key="1">
    <source>
        <dbReference type="ARBA" id="ARBA00022450"/>
    </source>
</evidence>
<dbReference type="OrthoDB" id="416786at2759"/>
<dbReference type="InterPro" id="IPR020845">
    <property type="entry name" value="AMP-binding_CS"/>
</dbReference>
<gene>
    <name evidence="6" type="ORF">P153DRAFT_422866</name>
</gene>
<evidence type="ECO:0000313" key="7">
    <source>
        <dbReference type="Proteomes" id="UP000799771"/>
    </source>
</evidence>
<evidence type="ECO:0000259" key="5">
    <source>
        <dbReference type="PROSITE" id="PS50075"/>
    </source>
</evidence>
<dbReference type="Pfam" id="PF00550">
    <property type="entry name" value="PP-binding"/>
    <property type="match status" value="1"/>
</dbReference>
<dbReference type="SUPFAM" id="SSF47336">
    <property type="entry name" value="ACP-like"/>
    <property type="match status" value="1"/>
</dbReference>
<dbReference type="GO" id="GO:0043041">
    <property type="term" value="P:amino acid activation for nonribosomal peptide biosynthetic process"/>
    <property type="evidence" value="ECO:0007669"/>
    <property type="project" value="TreeGrafter"/>
</dbReference>
<dbReference type="Gene3D" id="3.30.300.30">
    <property type="match status" value="1"/>
</dbReference>
<dbReference type="InterPro" id="IPR001242">
    <property type="entry name" value="Condensation_dom"/>
</dbReference>
<dbReference type="SMART" id="SM00823">
    <property type="entry name" value="PKS_PP"/>
    <property type="match status" value="1"/>
</dbReference>
<dbReference type="PROSITE" id="PS00012">
    <property type="entry name" value="PHOSPHOPANTETHEINE"/>
    <property type="match status" value="1"/>
</dbReference>